<evidence type="ECO:0000313" key="2">
    <source>
        <dbReference type="EMBL" id="AXH95517.1"/>
    </source>
</evidence>
<proteinExistence type="predicted"/>
<evidence type="ECO:0000259" key="1">
    <source>
        <dbReference type="Pfam" id="PF07929"/>
    </source>
</evidence>
<dbReference type="PANTHER" id="PTHR41878:SF1">
    <property type="entry name" value="TNPR PROTEIN"/>
    <property type="match status" value="1"/>
</dbReference>
<keyword evidence="3" id="KW-1185">Reference proteome</keyword>
<dbReference type="Proteomes" id="UP000253790">
    <property type="component" value="Chromosome"/>
</dbReference>
<reference evidence="2 3" key="1">
    <citation type="submission" date="2018-07" db="EMBL/GenBank/DDBJ databases">
        <title>Complete genome sequencing of Ornithinimicrobium sp. AMA3305.</title>
        <authorList>
            <person name="Bae J.-W."/>
        </authorList>
    </citation>
    <scope>NUCLEOTIDE SEQUENCE [LARGE SCALE GENOMIC DNA]</scope>
    <source>
        <strain evidence="2 3">AMA3305</strain>
    </source>
</reference>
<dbReference type="InterPro" id="IPR012912">
    <property type="entry name" value="Plasmid_pRiA4b_Orf3-like"/>
</dbReference>
<dbReference type="AlphaFoldDB" id="A0A345NKF9"/>
<accession>A0A345NKF9</accession>
<dbReference type="InterPro" id="IPR024047">
    <property type="entry name" value="MM3350-like_sf"/>
</dbReference>
<dbReference type="EMBL" id="CP031229">
    <property type="protein sequence ID" value="AXH95517.1"/>
    <property type="molecule type" value="Genomic_DNA"/>
</dbReference>
<dbReference type="OrthoDB" id="9816539at2"/>
<gene>
    <name evidence="2" type="ORF">DV701_04680</name>
</gene>
<dbReference type="PANTHER" id="PTHR41878">
    <property type="entry name" value="LEXA REPRESSOR-RELATED"/>
    <property type="match status" value="1"/>
</dbReference>
<name>A0A345NKF9_9MICO</name>
<dbReference type="RefSeq" id="WP_114927282.1">
    <property type="nucleotide sequence ID" value="NZ_CP031229.1"/>
</dbReference>
<sequence>MSDEDPIEQMRRWVAGLSGDELQTLATGILGGGLLGPAARHTPQMPELPEPPEEPCALTVRVDVDGTRPPVWRRLVLRGDLMLDEVHEVLQAAFGWEDYHLHKFWPGPSKQVWRGPSFLTQQDLDEGEEGVMESDVQLDQLLREPGDRLFYTYDFGDDWTHTIKLESVGPLDPDAPVAVCTGGRMAGPLEDCGGPYGHNELVEAYRADPALTGLDQEQRDWLPPGWDPTALDLDEVAQRLALFGMSADEVRAALSGAGAAPLPEALEPLLGLALPTVVAELAALSARARAEHEAGLTAEDLAAVARPYRYLVELAGEEGIPLTAAGWMKPSYVERAYHDLGLESDWVGRGNREDQTLPVAQLRTTCQQVGLLRKHKGRLLATRLARSLTTDEEYVAALAARLLHDRDEHLRSAKALFALLTAATGRADLDHAGAVARIMSACGLMTGPFGVEPRHASHMVWPVWFTLSQAAGGRVRGDAPGAHHHRAVALARWALWPQEHPVAMVRR</sequence>
<dbReference type="Pfam" id="PF07929">
    <property type="entry name" value="PRiA4_ORF3"/>
    <property type="match status" value="1"/>
</dbReference>
<evidence type="ECO:0000313" key="3">
    <source>
        <dbReference type="Proteomes" id="UP000253790"/>
    </source>
</evidence>
<dbReference type="Gene3D" id="3.10.290.30">
    <property type="entry name" value="MM3350-like"/>
    <property type="match status" value="1"/>
</dbReference>
<dbReference type="SUPFAM" id="SSF159941">
    <property type="entry name" value="MM3350-like"/>
    <property type="match status" value="1"/>
</dbReference>
<dbReference type="KEGG" id="orn:DV701_04680"/>
<protein>
    <submittedName>
        <fullName evidence="2">Plasmid pRiA4b ORF-3 family protein</fullName>
    </submittedName>
</protein>
<feature type="domain" description="Plasmid pRiA4b Orf3-like" evidence="1">
    <location>
        <begin position="58"/>
        <end position="235"/>
    </location>
</feature>
<organism evidence="2 3">
    <name type="scientific">Ornithinimicrobium avium</name>
    <dbReference type="NCBI Taxonomy" id="2283195"/>
    <lineage>
        <taxon>Bacteria</taxon>
        <taxon>Bacillati</taxon>
        <taxon>Actinomycetota</taxon>
        <taxon>Actinomycetes</taxon>
        <taxon>Micrococcales</taxon>
        <taxon>Ornithinimicrobiaceae</taxon>
        <taxon>Ornithinimicrobium</taxon>
    </lineage>
</organism>